<feature type="region of interest" description="Disordered" evidence="1">
    <location>
        <begin position="1"/>
        <end position="31"/>
    </location>
</feature>
<feature type="non-terminal residue" evidence="2">
    <location>
        <position position="110"/>
    </location>
</feature>
<comment type="caution">
    <text evidence="2">The sequence shown here is derived from an EMBL/GenBank/DDBJ whole genome shotgun (WGS) entry which is preliminary data.</text>
</comment>
<sequence length="110" mass="11190">MREVRQGCETPTLPGRNSSNGSSSPAIGCPRAMRPSWVRFLDRTTAISSRNINSRSTVGTMAASACASAPSAAAITVVGVVCEDVATTNSSRAKVGSPIPASLNTHDAAG</sequence>
<evidence type="ECO:0000256" key="1">
    <source>
        <dbReference type="SAM" id="MobiDB-lite"/>
    </source>
</evidence>
<feature type="compositionally biased region" description="Low complexity" evidence="1">
    <location>
        <begin position="14"/>
        <end position="25"/>
    </location>
</feature>
<protein>
    <submittedName>
        <fullName evidence="2">Uncharacterized protein</fullName>
    </submittedName>
</protein>
<keyword evidence="3" id="KW-1185">Reference proteome</keyword>
<proteinExistence type="predicted"/>
<feature type="region of interest" description="Disordered" evidence="1">
    <location>
        <begin position="88"/>
        <end position="110"/>
    </location>
</feature>
<evidence type="ECO:0000313" key="2">
    <source>
        <dbReference type="EMBL" id="GLI62566.1"/>
    </source>
</evidence>
<name>A0ABQ5RY73_9CHLO</name>
<dbReference type="EMBL" id="BSDZ01000013">
    <property type="protein sequence ID" value="GLI62566.1"/>
    <property type="molecule type" value="Genomic_DNA"/>
</dbReference>
<gene>
    <name evidence="2" type="ORF">VaNZ11_005237</name>
</gene>
<evidence type="ECO:0000313" key="3">
    <source>
        <dbReference type="Proteomes" id="UP001165090"/>
    </source>
</evidence>
<reference evidence="2 3" key="1">
    <citation type="journal article" date="2023" name="IScience">
        <title>Expanded male sex-determining region conserved during the evolution of homothallism in the green alga Volvox.</title>
        <authorList>
            <person name="Yamamoto K."/>
            <person name="Matsuzaki R."/>
            <person name="Mahakham W."/>
            <person name="Heman W."/>
            <person name="Sekimoto H."/>
            <person name="Kawachi M."/>
            <person name="Minakuchi Y."/>
            <person name="Toyoda A."/>
            <person name="Nozaki H."/>
        </authorList>
    </citation>
    <scope>NUCLEOTIDE SEQUENCE [LARGE SCALE GENOMIC DNA]</scope>
    <source>
        <strain evidence="2 3">NIES-4468</strain>
    </source>
</reference>
<dbReference type="Proteomes" id="UP001165090">
    <property type="component" value="Unassembled WGS sequence"/>
</dbReference>
<accession>A0ABQ5RY73</accession>
<organism evidence="2 3">
    <name type="scientific">Volvox africanus</name>
    <dbReference type="NCBI Taxonomy" id="51714"/>
    <lineage>
        <taxon>Eukaryota</taxon>
        <taxon>Viridiplantae</taxon>
        <taxon>Chlorophyta</taxon>
        <taxon>core chlorophytes</taxon>
        <taxon>Chlorophyceae</taxon>
        <taxon>CS clade</taxon>
        <taxon>Chlamydomonadales</taxon>
        <taxon>Volvocaceae</taxon>
        <taxon>Volvox</taxon>
    </lineage>
</organism>